<name>A0A368W976_9BACL</name>
<reference evidence="2 3" key="1">
    <citation type="submission" date="2018-07" db="EMBL/GenBank/DDBJ databases">
        <title>Genomic Encyclopedia of Type Strains, Phase III (KMG-III): the genomes of soil and plant-associated and newly described type strains.</title>
        <authorList>
            <person name="Whitman W."/>
        </authorList>
    </citation>
    <scope>NUCLEOTIDE SEQUENCE [LARGE SCALE GENOMIC DNA]</scope>
    <source>
        <strain evidence="2 3">CECT 7506</strain>
    </source>
</reference>
<evidence type="ECO:0000259" key="1">
    <source>
        <dbReference type="Pfam" id="PF21351"/>
    </source>
</evidence>
<accession>A0A368W976</accession>
<dbReference type="Pfam" id="PF21351">
    <property type="entry name" value="TetR_C_41"/>
    <property type="match status" value="1"/>
</dbReference>
<dbReference type="EMBL" id="QPJD01000001">
    <property type="protein sequence ID" value="RCW51913.1"/>
    <property type="molecule type" value="Genomic_DNA"/>
</dbReference>
<feature type="domain" description="Transcriptional regulator Rv0078-like C-terminal" evidence="1">
    <location>
        <begin position="16"/>
        <end position="53"/>
    </location>
</feature>
<dbReference type="Proteomes" id="UP000252415">
    <property type="component" value="Unassembled WGS sequence"/>
</dbReference>
<gene>
    <name evidence="2" type="ORF">DFP97_101258</name>
</gene>
<evidence type="ECO:0000313" key="2">
    <source>
        <dbReference type="EMBL" id="RCW51913.1"/>
    </source>
</evidence>
<sequence>MVKCVSTAIDTEIDPWERTSIAIETYLEGCLNHAYRHIVIQEAPVILGWTKWILDSSLGVITVACN</sequence>
<dbReference type="RefSeq" id="WP_425453479.1">
    <property type="nucleotide sequence ID" value="NZ_QPJD01000001.1"/>
</dbReference>
<proteinExistence type="predicted"/>
<protein>
    <recommendedName>
        <fullName evidence="1">Transcriptional regulator Rv0078-like C-terminal domain-containing protein</fullName>
    </recommendedName>
</protein>
<organism evidence="2 3">
    <name type="scientific">Paenibacillus prosopidis</name>
    <dbReference type="NCBI Taxonomy" id="630520"/>
    <lineage>
        <taxon>Bacteria</taxon>
        <taxon>Bacillati</taxon>
        <taxon>Bacillota</taxon>
        <taxon>Bacilli</taxon>
        <taxon>Bacillales</taxon>
        <taxon>Paenibacillaceae</taxon>
        <taxon>Paenibacillus</taxon>
    </lineage>
</organism>
<dbReference type="AlphaFoldDB" id="A0A368W976"/>
<dbReference type="InterPro" id="IPR049484">
    <property type="entry name" value="Rv0078-like_C"/>
</dbReference>
<comment type="caution">
    <text evidence="2">The sequence shown here is derived from an EMBL/GenBank/DDBJ whole genome shotgun (WGS) entry which is preliminary data.</text>
</comment>
<keyword evidence="3" id="KW-1185">Reference proteome</keyword>
<evidence type="ECO:0000313" key="3">
    <source>
        <dbReference type="Proteomes" id="UP000252415"/>
    </source>
</evidence>